<dbReference type="InterPro" id="IPR002104">
    <property type="entry name" value="Integrase_catalytic"/>
</dbReference>
<dbReference type="PROSITE" id="PS51900">
    <property type="entry name" value="CB"/>
    <property type="match status" value="1"/>
</dbReference>
<dbReference type="PANTHER" id="PTHR30349">
    <property type="entry name" value="PHAGE INTEGRASE-RELATED"/>
    <property type="match status" value="1"/>
</dbReference>
<evidence type="ECO:0000256" key="1">
    <source>
        <dbReference type="ARBA" id="ARBA00008857"/>
    </source>
</evidence>
<protein>
    <submittedName>
        <fullName evidence="8">Phage integrase</fullName>
    </submittedName>
</protein>
<dbReference type="GO" id="GO:0003677">
    <property type="term" value="F:DNA binding"/>
    <property type="evidence" value="ECO:0007669"/>
    <property type="project" value="UniProtKB-UniRule"/>
</dbReference>
<dbReference type="InterPro" id="IPR010998">
    <property type="entry name" value="Integrase_recombinase_N"/>
</dbReference>
<evidence type="ECO:0000256" key="4">
    <source>
        <dbReference type="ARBA" id="ARBA00023172"/>
    </source>
</evidence>
<name>F8GVB8_CUPNN</name>
<feature type="domain" description="Core-binding (CB)" evidence="7">
    <location>
        <begin position="34"/>
        <end position="122"/>
    </location>
</feature>
<keyword evidence="8" id="KW-0614">Plasmid</keyword>
<comment type="similarity">
    <text evidence="1">Belongs to the 'phage' integrase family.</text>
</comment>
<dbReference type="Gene3D" id="1.10.443.10">
    <property type="entry name" value="Intergrase catalytic core"/>
    <property type="match status" value="1"/>
</dbReference>
<dbReference type="InterPro" id="IPR050090">
    <property type="entry name" value="Tyrosine_recombinase_XerCD"/>
</dbReference>
<evidence type="ECO:0000313" key="9">
    <source>
        <dbReference type="Proteomes" id="UP000006798"/>
    </source>
</evidence>
<dbReference type="InterPro" id="IPR013762">
    <property type="entry name" value="Integrase-like_cat_sf"/>
</dbReference>
<evidence type="ECO:0000256" key="3">
    <source>
        <dbReference type="ARBA" id="ARBA00023125"/>
    </source>
</evidence>
<keyword evidence="2" id="KW-0229">DNA integration</keyword>
<dbReference type="SUPFAM" id="SSF56349">
    <property type="entry name" value="DNA breaking-rejoining enzymes"/>
    <property type="match status" value="1"/>
</dbReference>
<organism evidence="8 9">
    <name type="scientific">Cupriavidus necator (strain ATCC 43291 / DSM 13513 / CCUG 52238 / LMG 8453 / N-1)</name>
    <name type="common">Ralstonia eutropha</name>
    <dbReference type="NCBI Taxonomy" id="1042878"/>
    <lineage>
        <taxon>Bacteria</taxon>
        <taxon>Pseudomonadati</taxon>
        <taxon>Pseudomonadota</taxon>
        <taxon>Betaproteobacteria</taxon>
        <taxon>Burkholderiales</taxon>
        <taxon>Burkholderiaceae</taxon>
        <taxon>Cupriavidus</taxon>
    </lineage>
</organism>
<dbReference type="HOGENOM" id="CLU_027562_13_0_4"/>
<dbReference type="Gene3D" id="1.10.150.130">
    <property type="match status" value="1"/>
</dbReference>
<dbReference type="GO" id="GO:0015074">
    <property type="term" value="P:DNA integration"/>
    <property type="evidence" value="ECO:0007669"/>
    <property type="project" value="UniProtKB-KW"/>
</dbReference>
<evidence type="ECO:0000259" key="7">
    <source>
        <dbReference type="PROSITE" id="PS51900"/>
    </source>
</evidence>
<dbReference type="AlphaFoldDB" id="F8GVB8"/>
<dbReference type="InterPro" id="IPR011010">
    <property type="entry name" value="DNA_brk_join_enz"/>
</dbReference>
<evidence type="ECO:0000256" key="5">
    <source>
        <dbReference type="PROSITE-ProRule" id="PRU01248"/>
    </source>
</evidence>
<dbReference type="InterPro" id="IPR044068">
    <property type="entry name" value="CB"/>
</dbReference>
<sequence>MLTDGESTDSDLMHYFNVGAMAAIVDQDGVPLQWPCAFLAETALKSRSATGDTVRTYAEALVPWLEFLRARKIEPSHATEEHLSLYRNHLVNDRHGKTLLQYASSTANHRVVVAAQFHQWGQRRSVMESPLGNFLHERSGGRVSQSLTRPVAVRVAGPRSPIAPRVIKRLPKVLSLEEISRLFTIVPGRYRLLFQWCITTGTRRFEACSLRIEDLPTASGVAAMDGGLIPIDVLRKGSRVSTIQAPAKLVEATLWHVLVSRPKPAAAEYDGLVFLNQHGRPVSRASLTRAFRRCADEIGSSATFHHMRHTFAVRVLEALENYQGKGKPMNSIKALQVMMGHSNIATTELYLRAMEASSDAVFNALDFLYGASL</sequence>
<accession>F8GVB8</accession>
<feature type="domain" description="Tyr recombinase" evidence="6">
    <location>
        <begin position="169"/>
        <end position="363"/>
    </location>
</feature>
<evidence type="ECO:0000256" key="2">
    <source>
        <dbReference type="ARBA" id="ARBA00022908"/>
    </source>
</evidence>
<dbReference type="GO" id="GO:0006310">
    <property type="term" value="P:DNA recombination"/>
    <property type="evidence" value="ECO:0007669"/>
    <property type="project" value="UniProtKB-KW"/>
</dbReference>
<dbReference type="Pfam" id="PF00589">
    <property type="entry name" value="Phage_integrase"/>
    <property type="match status" value="1"/>
</dbReference>
<dbReference type="Proteomes" id="UP000006798">
    <property type="component" value="Plasmid pBB1"/>
</dbReference>
<dbReference type="PANTHER" id="PTHR30349:SF64">
    <property type="entry name" value="PROPHAGE INTEGRASE INTD-RELATED"/>
    <property type="match status" value="1"/>
</dbReference>
<keyword evidence="3 5" id="KW-0238">DNA-binding</keyword>
<dbReference type="KEGG" id="cnc:CNE_BB1p12170"/>
<keyword evidence="4" id="KW-0233">DNA recombination</keyword>
<reference evidence="8 9" key="1">
    <citation type="journal article" date="2011" name="J. Bacteriol.">
        <title>Complete genome sequence of the type strain Cupriavidus necator N-1.</title>
        <authorList>
            <person name="Poehlein A."/>
            <person name="Kusian B."/>
            <person name="Friedrich B."/>
            <person name="Daniel R."/>
            <person name="Bowien B."/>
        </authorList>
    </citation>
    <scope>NUCLEOTIDE SEQUENCE [LARGE SCALE GENOMIC DNA]</scope>
    <source>
        <strain evidence="9">ATCC 43291 / DSM 13513 / CCUG 52238 / LMG 8453 / N-1</strain>
        <plasmid evidence="8 9">pBB1</plasmid>
    </source>
</reference>
<gene>
    <name evidence="8" type="ordered locus">CNE_BB1p12170</name>
</gene>
<dbReference type="EMBL" id="CP002879">
    <property type="protein sequence ID" value="AEI82618.1"/>
    <property type="molecule type" value="Genomic_DNA"/>
</dbReference>
<dbReference type="PROSITE" id="PS51898">
    <property type="entry name" value="TYR_RECOMBINASE"/>
    <property type="match status" value="1"/>
</dbReference>
<evidence type="ECO:0000313" key="8">
    <source>
        <dbReference type="EMBL" id="AEI82618.1"/>
    </source>
</evidence>
<geneLocation type="plasmid" evidence="8 9">
    <name>pBB1</name>
</geneLocation>
<evidence type="ECO:0000259" key="6">
    <source>
        <dbReference type="PROSITE" id="PS51898"/>
    </source>
</evidence>
<proteinExistence type="inferred from homology"/>